<dbReference type="PANTHER" id="PTHR43689:SF8">
    <property type="entry name" value="ALPHA_BETA-HYDROLASES SUPERFAMILY PROTEIN"/>
    <property type="match status" value="1"/>
</dbReference>
<dbReference type="RefSeq" id="WP_038101826.1">
    <property type="nucleotide sequence ID" value="NZ_CP033903.1"/>
</dbReference>
<accession>A0ABV3N8B1</accession>
<keyword evidence="3" id="KW-1185">Reference proteome</keyword>
<organism evidence="2 3">
    <name type="scientific">Trueperella pyogenes</name>
    <dbReference type="NCBI Taxonomy" id="1661"/>
    <lineage>
        <taxon>Bacteria</taxon>
        <taxon>Bacillati</taxon>
        <taxon>Actinomycetota</taxon>
        <taxon>Actinomycetes</taxon>
        <taxon>Actinomycetales</taxon>
        <taxon>Actinomycetaceae</taxon>
        <taxon>Trueperella</taxon>
    </lineage>
</organism>
<evidence type="ECO:0000259" key="1">
    <source>
        <dbReference type="Pfam" id="PF12697"/>
    </source>
</evidence>
<dbReference type="EMBL" id="JBAGNM010000001">
    <property type="protein sequence ID" value="MEW6953450.1"/>
    <property type="molecule type" value="Genomic_DNA"/>
</dbReference>
<evidence type="ECO:0000313" key="3">
    <source>
        <dbReference type="Proteomes" id="UP001555100"/>
    </source>
</evidence>
<proteinExistence type="predicted"/>
<evidence type="ECO:0000313" key="2">
    <source>
        <dbReference type="EMBL" id="MEW6953450.1"/>
    </source>
</evidence>
<dbReference type="Pfam" id="PF12697">
    <property type="entry name" value="Abhydrolase_6"/>
    <property type="match status" value="1"/>
</dbReference>
<reference evidence="2 3" key="1">
    <citation type="submission" date="2024-01" db="EMBL/GenBank/DDBJ databases">
        <title>Genomic analysis and antimicrobial resistance profiles of Trueperella pyogenes isolated from domestic and wild animals.</title>
        <authorList>
            <person name="Magossi G."/>
            <person name="Gzyl K.E."/>
            <person name="Holman D.B."/>
            <person name="Amat S."/>
        </authorList>
    </citation>
    <scope>NUCLEOTIDE SEQUENCE [LARGE SCALE GENOMIC DNA]</scope>
    <source>
        <strain evidence="2 3">1494</strain>
    </source>
</reference>
<name>A0ABV3N8B1_9ACTO</name>
<feature type="domain" description="AB hydrolase-1" evidence="1">
    <location>
        <begin position="4"/>
        <end position="198"/>
    </location>
</feature>
<comment type="caution">
    <text evidence="2">The sequence shown here is derived from an EMBL/GenBank/DDBJ whole genome shotgun (WGS) entry which is preliminary data.</text>
</comment>
<gene>
    <name evidence="2" type="ORF">V3M73_00205</name>
</gene>
<keyword evidence="2" id="KW-0378">Hydrolase</keyword>
<dbReference type="GO" id="GO:0016787">
    <property type="term" value="F:hydrolase activity"/>
    <property type="evidence" value="ECO:0007669"/>
    <property type="project" value="UniProtKB-KW"/>
</dbReference>
<dbReference type="InterPro" id="IPR029058">
    <property type="entry name" value="AB_hydrolase_fold"/>
</dbReference>
<dbReference type="InterPro" id="IPR000073">
    <property type="entry name" value="AB_hydrolase_1"/>
</dbReference>
<dbReference type="SUPFAM" id="SSF53474">
    <property type="entry name" value="alpha/beta-Hydrolases"/>
    <property type="match status" value="1"/>
</dbReference>
<sequence length="207" mass="22401">MHALIFLHGLGDSPTAWDEVVASPLLADYRCLTLPLFAPELLDGWSIDKATDMLATKMGGTPAHIVGLSLGAIVALNTAIRYPQYVASLVLSAPQAKLPATLMRTQKVLMRLLPQRVICPQELTKRQLIAILDSLNNLDLTPGLSDINVPTTVACGAKDKANLRASQRTAAAIPNASLEIIADASHQWHTQMPQRFAQLIAHHLIHS</sequence>
<dbReference type="Proteomes" id="UP001555100">
    <property type="component" value="Unassembled WGS sequence"/>
</dbReference>
<protein>
    <submittedName>
        <fullName evidence="2">Alpha/beta hydrolase</fullName>
    </submittedName>
</protein>
<dbReference type="PANTHER" id="PTHR43689">
    <property type="entry name" value="HYDROLASE"/>
    <property type="match status" value="1"/>
</dbReference>
<dbReference type="Gene3D" id="3.40.50.1820">
    <property type="entry name" value="alpha/beta hydrolase"/>
    <property type="match status" value="2"/>
</dbReference>